<keyword evidence="12" id="KW-0479">Metal-binding</keyword>
<evidence type="ECO:0000256" key="12">
    <source>
        <dbReference type="PIRSR" id="PIRSR006247-1"/>
    </source>
</evidence>
<keyword evidence="4" id="KW-1003">Cell membrane</keyword>
<dbReference type="InterPro" id="IPR003445">
    <property type="entry name" value="Cat_transpt"/>
</dbReference>
<accession>A0A133YAF4</accession>
<dbReference type="PATRIC" id="fig|1497955.3.peg.926"/>
<evidence type="ECO:0000256" key="13">
    <source>
        <dbReference type="SAM" id="Phobius"/>
    </source>
</evidence>
<evidence type="ECO:0000313" key="14">
    <source>
        <dbReference type="EMBL" id="KXB40144.1"/>
    </source>
</evidence>
<dbReference type="GO" id="GO:0046872">
    <property type="term" value="F:metal ion binding"/>
    <property type="evidence" value="ECO:0007669"/>
    <property type="project" value="UniProtKB-KW"/>
</dbReference>
<keyword evidence="5" id="KW-0997">Cell inner membrane</keyword>
<feature type="transmembrane region" description="Helical" evidence="13">
    <location>
        <begin position="241"/>
        <end position="262"/>
    </location>
</feature>
<comment type="caution">
    <text evidence="14">The sequence shown here is derived from an EMBL/GenBank/DDBJ whole genome shotgun (WGS) entry which is preliminary data.</text>
</comment>
<evidence type="ECO:0000256" key="7">
    <source>
        <dbReference type="ARBA" id="ARBA00022692"/>
    </source>
</evidence>
<protein>
    <submittedName>
        <fullName evidence="14">Cation transport protein</fullName>
    </submittedName>
</protein>
<comment type="similarity">
    <text evidence="2">Belongs to the TrkH potassium transport family.</text>
</comment>
<evidence type="ECO:0000256" key="6">
    <source>
        <dbReference type="ARBA" id="ARBA00022538"/>
    </source>
</evidence>
<dbReference type="STRING" id="1497955.HMPREF1872_00954"/>
<feature type="binding site" evidence="12">
    <location>
        <position position="433"/>
    </location>
    <ligand>
        <name>K(+)</name>
        <dbReference type="ChEBI" id="CHEBI:29103"/>
    </ligand>
</feature>
<sequence>MNHGMIKLMISRMLLILAALLCVPVLVAWIYAEEAKVFISFAITKSLCLILSFLLGFKRPNMKEIYAKEGYIICAMSWFIMSAIGALPFFLSGYVPNFMDAMFETASGFTTTGSSVIPNIELLPHSLIFWRSFTHLIGGMGVLVFVIAIMPNAASNSANVNVLKAEIPGPVFGKLLPKVKDMTRTLYTIYLCMTMLVVILLWLGHMPLFDAFVHAFGIAGTGGMSSKMASIGAYHSVYIEYVVAISLVFFGMNFNLYYLLLMKQFKLFFKNEELRWYIFIISAATLLITWSILPMSQNFAEALRNAFFTTSSLMTTAGFCTVDYNKWPAFSHVIITIISIFGASAGSTAGGLKIYRVAVLFKSVKAEIIRTLSPNRVYFIQMDNKALSKDTVRGMHAYFAVYMFIFGLIVLLVSLDSPDFTTAFSATVATFNNIGPGLGAVGPTGSFAFYNNFSKFVLTFSMIAGRLEILPVLLCFRPKTWKRG</sequence>
<evidence type="ECO:0000256" key="10">
    <source>
        <dbReference type="ARBA" id="ARBA00023065"/>
    </source>
</evidence>
<proteinExistence type="inferred from homology"/>
<keyword evidence="10" id="KW-0406">Ion transport</keyword>
<dbReference type="InterPro" id="IPR004772">
    <property type="entry name" value="TrkH"/>
</dbReference>
<feature type="transmembrane region" description="Helical" evidence="13">
    <location>
        <begin position="395"/>
        <end position="415"/>
    </location>
</feature>
<feature type="transmembrane region" description="Helical" evidence="13">
    <location>
        <begin position="186"/>
        <end position="205"/>
    </location>
</feature>
<dbReference type="PIRSF" id="PIRSF006247">
    <property type="entry name" value="TrkH"/>
    <property type="match status" value="1"/>
</dbReference>
<keyword evidence="6" id="KW-0633">Potassium transport</keyword>
<evidence type="ECO:0000256" key="4">
    <source>
        <dbReference type="ARBA" id="ARBA00022475"/>
    </source>
</evidence>
<keyword evidence="7 13" id="KW-0812">Transmembrane</keyword>
<keyword evidence="8 12" id="KW-0630">Potassium</keyword>
<dbReference type="EMBL" id="LSCV01000031">
    <property type="protein sequence ID" value="KXB40144.1"/>
    <property type="molecule type" value="Genomic_DNA"/>
</dbReference>
<feature type="transmembrane region" description="Helical" evidence="13">
    <location>
        <begin position="330"/>
        <end position="355"/>
    </location>
</feature>
<feature type="transmembrane region" description="Helical" evidence="13">
    <location>
        <begin position="69"/>
        <end position="91"/>
    </location>
</feature>
<feature type="transmembrane region" description="Helical" evidence="13">
    <location>
        <begin position="128"/>
        <end position="149"/>
    </location>
</feature>
<feature type="transmembrane region" description="Helical" evidence="13">
    <location>
        <begin position="274"/>
        <end position="293"/>
    </location>
</feature>
<keyword evidence="11 13" id="KW-0472">Membrane</keyword>
<dbReference type="AlphaFoldDB" id="A0A133YAF4"/>
<evidence type="ECO:0000256" key="8">
    <source>
        <dbReference type="ARBA" id="ARBA00022958"/>
    </source>
</evidence>
<evidence type="ECO:0000256" key="3">
    <source>
        <dbReference type="ARBA" id="ARBA00022448"/>
    </source>
</evidence>
<evidence type="ECO:0000256" key="1">
    <source>
        <dbReference type="ARBA" id="ARBA00004429"/>
    </source>
</evidence>
<dbReference type="Proteomes" id="UP000070080">
    <property type="component" value="Unassembled WGS sequence"/>
</dbReference>
<feature type="binding site" evidence="12">
    <location>
        <position position="222"/>
    </location>
    <ligand>
        <name>K(+)</name>
        <dbReference type="ChEBI" id="CHEBI:29103"/>
    </ligand>
</feature>
<feature type="transmembrane region" description="Helical" evidence="13">
    <location>
        <begin position="38"/>
        <end position="57"/>
    </location>
</feature>
<evidence type="ECO:0000256" key="2">
    <source>
        <dbReference type="ARBA" id="ARBA00009137"/>
    </source>
</evidence>
<feature type="binding site" evidence="12">
    <location>
        <position position="316"/>
    </location>
    <ligand>
        <name>K(+)</name>
        <dbReference type="ChEBI" id="CHEBI:29103"/>
    </ligand>
</feature>
<comment type="subcellular location">
    <subcellularLocation>
        <location evidence="1">Cell inner membrane</location>
        <topology evidence="1">Multi-pass membrane protein</topology>
    </subcellularLocation>
</comment>
<feature type="binding site" evidence="12">
    <location>
        <position position="111"/>
    </location>
    <ligand>
        <name>K(+)</name>
        <dbReference type="ChEBI" id="CHEBI:29103"/>
    </ligand>
</feature>
<keyword evidence="15" id="KW-1185">Reference proteome</keyword>
<organism evidence="14 15">
    <name type="scientific">Amygdalobacter nucleatus</name>
    <dbReference type="NCBI Taxonomy" id="3029274"/>
    <lineage>
        <taxon>Bacteria</taxon>
        <taxon>Bacillati</taxon>
        <taxon>Bacillota</taxon>
        <taxon>Clostridia</taxon>
        <taxon>Eubacteriales</taxon>
        <taxon>Oscillospiraceae</taxon>
        <taxon>Amygdalobacter</taxon>
    </lineage>
</organism>
<name>A0A133YAF4_9FIRM</name>
<keyword evidence="3" id="KW-0813">Transport</keyword>
<feature type="binding site" evidence="12">
    <location>
        <position position="112"/>
    </location>
    <ligand>
        <name>K(+)</name>
        <dbReference type="ChEBI" id="CHEBI:29103"/>
    </ligand>
</feature>
<evidence type="ECO:0000256" key="11">
    <source>
        <dbReference type="ARBA" id="ARBA00023136"/>
    </source>
</evidence>
<evidence type="ECO:0000256" key="9">
    <source>
        <dbReference type="ARBA" id="ARBA00022989"/>
    </source>
</evidence>
<feature type="binding site" evidence="12">
    <location>
        <position position="317"/>
    </location>
    <ligand>
        <name>K(+)</name>
        <dbReference type="ChEBI" id="CHEBI:29103"/>
    </ligand>
</feature>
<dbReference type="GO" id="GO:0015379">
    <property type="term" value="F:potassium:chloride symporter activity"/>
    <property type="evidence" value="ECO:0007669"/>
    <property type="project" value="InterPro"/>
</dbReference>
<dbReference type="OrthoDB" id="9810952at2"/>
<evidence type="ECO:0000256" key="5">
    <source>
        <dbReference type="ARBA" id="ARBA00022519"/>
    </source>
</evidence>
<evidence type="ECO:0000313" key="15">
    <source>
        <dbReference type="Proteomes" id="UP000070080"/>
    </source>
</evidence>
<dbReference type="RefSeq" id="WP_066714326.1">
    <property type="nucleotide sequence ID" value="NZ_JARFNM010000001.1"/>
</dbReference>
<reference evidence="15" key="1">
    <citation type="submission" date="2016-01" db="EMBL/GenBank/DDBJ databases">
        <authorList>
            <person name="Mitreva M."/>
            <person name="Pepin K.H."/>
            <person name="Mihindukulasuriya K.A."/>
            <person name="Fulton R."/>
            <person name="Fronick C."/>
            <person name="O'Laughlin M."/>
            <person name="Miner T."/>
            <person name="Herter B."/>
            <person name="Rosa B.A."/>
            <person name="Cordes M."/>
            <person name="Tomlinson C."/>
            <person name="Wollam A."/>
            <person name="Palsikar V.B."/>
            <person name="Mardis E.R."/>
            <person name="Wilson R.K."/>
        </authorList>
    </citation>
    <scope>NUCLEOTIDE SEQUENCE [LARGE SCALE GENOMIC DNA]</scope>
    <source>
        <strain evidence="15">KA00274</strain>
    </source>
</reference>
<dbReference type="Pfam" id="PF02386">
    <property type="entry name" value="TrkH"/>
    <property type="match status" value="1"/>
</dbReference>
<dbReference type="PANTHER" id="PTHR32024:SF2">
    <property type="entry name" value="TRK SYSTEM POTASSIUM UPTAKE PROTEIN TRKG-RELATED"/>
    <property type="match status" value="1"/>
</dbReference>
<dbReference type="PANTHER" id="PTHR32024">
    <property type="entry name" value="TRK SYSTEM POTASSIUM UPTAKE PROTEIN TRKG-RELATED"/>
    <property type="match status" value="1"/>
</dbReference>
<keyword evidence="9 13" id="KW-1133">Transmembrane helix</keyword>
<dbReference type="GO" id="GO:0005886">
    <property type="term" value="C:plasma membrane"/>
    <property type="evidence" value="ECO:0007669"/>
    <property type="project" value="UniProtKB-SubCell"/>
</dbReference>
<gene>
    <name evidence="14" type="ORF">HMPREF1872_00954</name>
</gene>